<dbReference type="STRING" id="2018661.A0A2A2JUA6"/>
<evidence type="ECO:0000259" key="6">
    <source>
        <dbReference type="SMART" id="SM01088"/>
    </source>
</evidence>
<dbReference type="Pfam" id="PF01484">
    <property type="entry name" value="Col_cuticle_N"/>
    <property type="match status" value="1"/>
</dbReference>
<evidence type="ECO:0000256" key="3">
    <source>
        <dbReference type="ARBA" id="ARBA00023157"/>
    </source>
</evidence>
<comment type="subunit">
    <text evidence="1">Collagen polypeptide chains are complexed within the cuticle by disulfide bonds and other types of covalent cross-links.</text>
</comment>
<evidence type="ECO:0000256" key="4">
    <source>
        <dbReference type="SAM" id="MobiDB-lite"/>
    </source>
</evidence>
<evidence type="ECO:0000256" key="1">
    <source>
        <dbReference type="ARBA" id="ARBA00011518"/>
    </source>
</evidence>
<feature type="domain" description="Nematode cuticle collagen N-terminal" evidence="6">
    <location>
        <begin position="42"/>
        <end position="94"/>
    </location>
</feature>
<protein>
    <recommendedName>
        <fullName evidence="6">Nematode cuticle collagen N-terminal domain-containing protein</fullName>
    </recommendedName>
</protein>
<dbReference type="AlphaFoldDB" id="A0A2A2JUA6"/>
<keyword evidence="8" id="KW-1185">Reference proteome</keyword>
<dbReference type="Pfam" id="PF01391">
    <property type="entry name" value="Collagen"/>
    <property type="match status" value="1"/>
</dbReference>
<keyword evidence="5" id="KW-1133">Transmembrane helix</keyword>
<gene>
    <name evidence="7" type="ORF">WR25_13026</name>
</gene>
<feature type="transmembrane region" description="Helical" evidence="5">
    <location>
        <begin position="43"/>
        <end position="67"/>
    </location>
</feature>
<reference evidence="7 8" key="1">
    <citation type="journal article" date="2017" name="Curr. Biol.">
        <title>Genome architecture and evolution of a unichromosomal asexual nematode.</title>
        <authorList>
            <person name="Fradin H."/>
            <person name="Zegar C."/>
            <person name="Gutwein M."/>
            <person name="Lucas J."/>
            <person name="Kovtun M."/>
            <person name="Corcoran D."/>
            <person name="Baugh L.R."/>
            <person name="Kiontke K."/>
            <person name="Gunsalus K."/>
            <person name="Fitch D.H."/>
            <person name="Piano F."/>
        </authorList>
    </citation>
    <scope>NUCLEOTIDE SEQUENCE [LARGE SCALE GENOMIC DNA]</scope>
    <source>
        <strain evidence="7">PF1309</strain>
    </source>
</reference>
<dbReference type="PANTHER" id="PTHR24637">
    <property type="entry name" value="COLLAGEN"/>
    <property type="match status" value="1"/>
</dbReference>
<sequence>MMYGPEYIRKPLSASQNEDSLSAHFALPSPIDSAGFGMVEYSLITTVASVTATITIVAISFSAYIVYDINQFQSELQEYLVEFKDYENAAWNDMMQGSKVERFKRQISYYAPQQSSYSSSSYSQHPSITVTNTRYQQQPQQQAYHVPQQQQQPQCNCAARAAKCPQGPPVKVHQESVPGQQGRNGNPGLQGKFPFPFCTEPALISRKLGNYVSREILPAWRLWISRRSERGNDGTPGSPGEIGPAGTTGNPGINGNPGVQGTAGLGGDIGSDSHYCPCPPRGSSPGIAAYVQSLPEAPSDAYPTAPPQVTYGVQPPQAVYQTQEAPAQAYNNASPYRRRRVLMKRRFLQQA</sequence>
<keyword evidence="5" id="KW-0472">Membrane</keyword>
<feature type="region of interest" description="Disordered" evidence="4">
    <location>
        <begin position="228"/>
        <end position="250"/>
    </location>
</feature>
<dbReference type="InterPro" id="IPR002486">
    <property type="entry name" value="Col_cuticle_N"/>
</dbReference>
<proteinExistence type="predicted"/>
<keyword evidence="3" id="KW-1015">Disulfide bond</keyword>
<dbReference type="InterPro" id="IPR008160">
    <property type="entry name" value="Collagen"/>
</dbReference>
<keyword evidence="2" id="KW-0677">Repeat</keyword>
<dbReference type="GO" id="GO:0042302">
    <property type="term" value="F:structural constituent of cuticle"/>
    <property type="evidence" value="ECO:0007669"/>
    <property type="project" value="InterPro"/>
</dbReference>
<dbReference type="EMBL" id="LIAE01010213">
    <property type="protein sequence ID" value="PAV65285.1"/>
    <property type="molecule type" value="Genomic_DNA"/>
</dbReference>
<comment type="caution">
    <text evidence="7">The sequence shown here is derived from an EMBL/GenBank/DDBJ whole genome shotgun (WGS) entry which is preliminary data.</text>
</comment>
<organism evidence="7 8">
    <name type="scientific">Diploscapter pachys</name>
    <dbReference type="NCBI Taxonomy" id="2018661"/>
    <lineage>
        <taxon>Eukaryota</taxon>
        <taxon>Metazoa</taxon>
        <taxon>Ecdysozoa</taxon>
        <taxon>Nematoda</taxon>
        <taxon>Chromadorea</taxon>
        <taxon>Rhabditida</taxon>
        <taxon>Rhabditina</taxon>
        <taxon>Rhabditomorpha</taxon>
        <taxon>Rhabditoidea</taxon>
        <taxon>Rhabditidae</taxon>
        <taxon>Diploscapter</taxon>
    </lineage>
</organism>
<keyword evidence="5" id="KW-0812">Transmembrane</keyword>
<accession>A0A2A2JUA6</accession>
<dbReference type="SMART" id="SM01088">
    <property type="entry name" value="Col_cuticle_N"/>
    <property type="match status" value="1"/>
</dbReference>
<evidence type="ECO:0000256" key="5">
    <source>
        <dbReference type="SAM" id="Phobius"/>
    </source>
</evidence>
<evidence type="ECO:0000313" key="7">
    <source>
        <dbReference type="EMBL" id="PAV65285.1"/>
    </source>
</evidence>
<dbReference type="PANTHER" id="PTHR24637:SF421">
    <property type="entry name" value="CUTICLE COLLAGEN DPY-2"/>
    <property type="match status" value="1"/>
</dbReference>
<evidence type="ECO:0000313" key="8">
    <source>
        <dbReference type="Proteomes" id="UP000218231"/>
    </source>
</evidence>
<name>A0A2A2JUA6_9BILA</name>
<dbReference type="Proteomes" id="UP000218231">
    <property type="component" value="Unassembled WGS sequence"/>
</dbReference>
<evidence type="ECO:0000256" key="2">
    <source>
        <dbReference type="ARBA" id="ARBA00022737"/>
    </source>
</evidence>